<evidence type="ECO:0000313" key="1">
    <source>
        <dbReference type="EMBL" id="SNS94515.1"/>
    </source>
</evidence>
<reference evidence="1 2" key="1">
    <citation type="submission" date="2017-06" db="EMBL/GenBank/DDBJ databases">
        <authorList>
            <person name="Kim H.J."/>
            <person name="Triplett B.A."/>
        </authorList>
    </citation>
    <scope>NUCLEOTIDE SEQUENCE [LARGE SCALE GENOMIC DNA]</scope>
    <source>
        <strain evidence="1 2">CGMCC 4.5593</strain>
    </source>
</reference>
<dbReference type="AlphaFoldDB" id="A0A239ILR4"/>
<proteinExistence type="predicted"/>
<dbReference type="Proteomes" id="UP000198362">
    <property type="component" value="Unassembled WGS sequence"/>
</dbReference>
<name>A0A239ILR4_9ACTN</name>
<keyword evidence="2" id="KW-1185">Reference proteome</keyword>
<dbReference type="RefSeq" id="WP_144022490.1">
    <property type="nucleotide sequence ID" value="NZ_FZPH01000002.1"/>
</dbReference>
<evidence type="ECO:0000313" key="2">
    <source>
        <dbReference type="Proteomes" id="UP000198362"/>
    </source>
</evidence>
<dbReference type="EMBL" id="FZPH01000002">
    <property type="protein sequence ID" value="SNS94515.1"/>
    <property type="molecule type" value="Genomic_DNA"/>
</dbReference>
<protein>
    <submittedName>
        <fullName evidence="1">Uncharacterized protein</fullName>
    </submittedName>
</protein>
<accession>A0A239ILR4</accession>
<dbReference type="OrthoDB" id="2730767at2"/>
<organism evidence="1 2">
    <name type="scientific">Asanoa hainanensis</name>
    <dbReference type="NCBI Taxonomy" id="560556"/>
    <lineage>
        <taxon>Bacteria</taxon>
        <taxon>Bacillati</taxon>
        <taxon>Actinomycetota</taxon>
        <taxon>Actinomycetes</taxon>
        <taxon>Micromonosporales</taxon>
        <taxon>Micromonosporaceae</taxon>
        <taxon>Asanoa</taxon>
    </lineage>
</organism>
<gene>
    <name evidence="1" type="ORF">SAMN05421812_102460</name>
</gene>
<sequence>MSETYDVSPQSLRGLMETYWGPRGWRTPSRLPETPAVERAIAAGLMFAEPWTTSHDDLVDRAVRAAAALSADDVGQAFLASLTSRRLDLRSALGSYAVARLLPSHAFQDPFAGDPCHICGLYPGKRTVDVNVLNFERFKWGGVRRDDLEYLAFDLEQFTRAPKLSPTSADIEVGKHLLEVLRTSTAKTTSTSVLPALRMVPGNKDERSALVEILGACGVLETPDHHGYAESYLPSDQRELPVRHHVDTAYPACWWTGADGVNDANLALFLPQLAT</sequence>